<protein>
    <submittedName>
        <fullName evidence="1">Uncharacterized protein</fullName>
    </submittedName>
</protein>
<dbReference type="EMBL" id="JAFBBO010000001">
    <property type="protein sequence ID" value="MBM7480302.1"/>
    <property type="molecule type" value="Genomic_DNA"/>
</dbReference>
<name>A0ABS2LJ60_9CELL</name>
<reference evidence="1 2" key="1">
    <citation type="submission" date="2021-01" db="EMBL/GenBank/DDBJ databases">
        <title>Sequencing the genomes of 1000 actinobacteria strains.</title>
        <authorList>
            <person name="Klenk H.-P."/>
        </authorList>
    </citation>
    <scope>NUCLEOTIDE SEQUENCE [LARGE SCALE GENOMIC DNA]</scope>
    <source>
        <strain evidence="1 2">DSM 46000</strain>
    </source>
</reference>
<accession>A0ABS2LJ60</accession>
<gene>
    <name evidence="1" type="ORF">JOD49_003222</name>
</gene>
<proteinExistence type="predicted"/>
<comment type="caution">
    <text evidence="1">The sequence shown here is derived from an EMBL/GenBank/DDBJ whole genome shotgun (WGS) entry which is preliminary data.</text>
</comment>
<evidence type="ECO:0000313" key="1">
    <source>
        <dbReference type="EMBL" id="MBM7480302.1"/>
    </source>
</evidence>
<evidence type="ECO:0000313" key="2">
    <source>
        <dbReference type="Proteomes" id="UP000698059"/>
    </source>
</evidence>
<keyword evidence="2" id="KW-1185">Reference proteome</keyword>
<sequence length="31" mass="3220">MSQIEAIRDTYPALSGCRKAQALSAAIVIAA</sequence>
<organism evidence="1 2">
    <name type="scientific">Oerskovia jenensis</name>
    <dbReference type="NCBI Taxonomy" id="162169"/>
    <lineage>
        <taxon>Bacteria</taxon>
        <taxon>Bacillati</taxon>
        <taxon>Actinomycetota</taxon>
        <taxon>Actinomycetes</taxon>
        <taxon>Micrococcales</taxon>
        <taxon>Cellulomonadaceae</taxon>
        <taxon>Oerskovia</taxon>
    </lineage>
</organism>
<dbReference type="Proteomes" id="UP000698059">
    <property type="component" value="Unassembled WGS sequence"/>
</dbReference>